<evidence type="ECO:0000313" key="3">
    <source>
        <dbReference type="Proteomes" id="UP000256779"/>
    </source>
</evidence>
<dbReference type="AlphaFoldDB" id="A0A3D9KZA0"/>
<evidence type="ECO:0008006" key="4">
    <source>
        <dbReference type="Google" id="ProtNLM"/>
    </source>
</evidence>
<feature type="signal peptide" evidence="1">
    <location>
        <begin position="1"/>
        <end position="22"/>
    </location>
</feature>
<accession>A0A3D9KZA0</accession>
<dbReference type="SUPFAM" id="SSF49299">
    <property type="entry name" value="PKD domain"/>
    <property type="match status" value="1"/>
</dbReference>
<organism evidence="2 3">
    <name type="scientific">Marinoscillum furvescens DSM 4134</name>
    <dbReference type="NCBI Taxonomy" id="1122208"/>
    <lineage>
        <taxon>Bacteria</taxon>
        <taxon>Pseudomonadati</taxon>
        <taxon>Bacteroidota</taxon>
        <taxon>Cytophagia</taxon>
        <taxon>Cytophagales</taxon>
        <taxon>Reichenbachiellaceae</taxon>
        <taxon>Marinoscillum</taxon>
    </lineage>
</organism>
<dbReference type="PROSITE" id="PS51257">
    <property type="entry name" value="PROKAR_LIPOPROTEIN"/>
    <property type="match status" value="1"/>
</dbReference>
<dbReference type="InterPro" id="IPR035986">
    <property type="entry name" value="PKD_dom_sf"/>
</dbReference>
<feature type="chain" id="PRO_5017616075" description="PKD domain-containing protein" evidence="1">
    <location>
        <begin position="23"/>
        <end position="535"/>
    </location>
</feature>
<proteinExistence type="predicted"/>
<keyword evidence="1" id="KW-0732">Signal</keyword>
<name>A0A3D9KZA0_MARFU</name>
<comment type="caution">
    <text evidence="2">The sequence shown here is derived from an EMBL/GenBank/DDBJ whole genome shotgun (WGS) entry which is preliminary data.</text>
</comment>
<reference evidence="2 3" key="1">
    <citation type="submission" date="2018-07" db="EMBL/GenBank/DDBJ databases">
        <title>Genomic Encyclopedia of Type Strains, Phase IV (KMG-IV): sequencing the most valuable type-strain genomes for metagenomic binning, comparative biology and taxonomic classification.</title>
        <authorList>
            <person name="Goeker M."/>
        </authorList>
    </citation>
    <scope>NUCLEOTIDE SEQUENCE [LARGE SCALE GENOMIC DNA]</scope>
    <source>
        <strain evidence="2 3">DSM 4134</strain>
    </source>
</reference>
<protein>
    <recommendedName>
        <fullName evidence="4">PKD domain-containing protein</fullName>
    </recommendedName>
</protein>
<evidence type="ECO:0000256" key="1">
    <source>
        <dbReference type="SAM" id="SignalP"/>
    </source>
</evidence>
<dbReference type="EMBL" id="QREG01000018">
    <property type="protein sequence ID" value="RED95236.1"/>
    <property type="molecule type" value="Genomic_DNA"/>
</dbReference>
<evidence type="ECO:0000313" key="2">
    <source>
        <dbReference type="EMBL" id="RED95236.1"/>
    </source>
</evidence>
<dbReference type="Gene3D" id="2.60.120.260">
    <property type="entry name" value="Galactose-binding domain-like"/>
    <property type="match status" value="1"/>
</dbReference>
<sequence length="535" mass="58757">MTAMKTLYKYLTLMLLVVGFMACTPEYEAPAPEPNHFSVFLSEQDFDNTVQVGTDLDFIDVSRGVQERVWTFPEGVADIVGQENDVTSEAHKIKVIFKEPGTHEVSLHLEFAGEAWVEEELRGNALDTVYTVTVLDSIQASFKANLIDYQGNDQGEITLADGGASTNKIEAGSSLRFVVTSTGNPAENEWVFEGGTPAEFSPEPGNNGDTLTVAYKKLGTYSIQLISQRGRPAGADTVTYENFIEIVPSSAPILIDKAFQAEDQVAISFSRELDDPRAEAENFSVTIKNNGQVITPTVSEVRLDPDDASTLLLVLGGEKLYNSDTVSVNYTPGNLQSTDFAQVASFSDLMVEMDKENILAAETSTMDYGFENSTDANWPYLWWGGQWAEYTSSISTAKAHSGVASNYIAFNANGGMIIGHKDEAGNNYTFTPEPGKTYEIGMWIYVEDLGPDPDAMEQPNIMVFWTPETDWGVGRYSFTSSTPVGEWIYVSTMVTAQFNSEGPYGVMIRGFNGNNPGPLSFYMDDLNISEVQMRP</sequence>
<keyword evidence="3" id="KW-1185">Reference proteome</keyword>
<gene>
    <name evidence="2" type="ORF">C7460_11813</name>
</gene>
<dbReference type="Proteomes" id="UP000256779">
    <property type="component" value="Unassembled WGS sequence"/>
</dbReference>